<evidence type="ECO:0000256" key="6">
    <source>
        <dbReference type="SAM" id="Phobius"/>
    </source>
</evidence>
<dbReference type="InterPro" id="IPR005769">
    <property type="entry name" value="PhnE/PtxC"/>
</dbReference>
<feature type="transmembrane region" description="Helical" evidence="6">
    <location>
        <begin position="149"/>
        <end position="169"/>
    </location>
</feature>
<sequence length="302" mass="34377">MINHSNTISTSERSNNERQYAAIYASRRRHMVITFSLGLIILFYYIFFFYFNGLTPEQMFQGLDKLGQYFARMFIWRNVSQWPFGYYFTQIAVTLGIVFAGTFTATLLALPLSFLASRRVMNTFILASISVVIRRLFDIMRGIDMAIWGMIFIRAVGMGPLAGVMAIFIQDTGLLGKLYAESHDAVDKRPSRGLSALGANHLQKHRFGIFTQSFPQFLALTLYQIESNTRSAAVLGFVGAGGIGLVYAENMRLWNWDVVMFITLVLVLLVMIMDKASELLRKKYIIGEDIPLFNQPIQHIEK</sequence>
<dbReference type="SUPFAM" id="SSF161098">
    <property type="entry name" value="MetI-like"/>
    <property type="match status" value="1"/>
</dbReference>
<keyword evidence="5 6" id="KW-0472">Membrane</keyword>
<dbReference type="Proteomes" id="UP000092544">
    <property type="component" value="Unassembled WGS sequence"/>
</dbReference>
<dbReference type="InterPro" id="IPR000515">
    <property type="entry name" value="MetI-like"/>
</dbReference>
<dbReference type="PANTHER" id="PTHR30043:SF9">
    <property type="entry name" value="PHOSPHONATES TRANSPORT SYSTEM PERMEASE PROTEIN"/>
    <property type="match status" value="1"/>
</dbReference>
<dbReference type="NCBIfam" id="TIGR01097">
    <property type="entry name" value="PhnE"/>
    <property type="match status" value="1"/>
</dbReference>
<dbReference type="AlphaFoldDB" id="A0A1A8TMA7"/>
<dbReference type="STRING" id="1792290.MSP8886_03000"/>
<evidence type="ECO:0000256" key="1">
    <source>
        <dbReference type="ARBA" id="ARBA00004651"/>
    </source>
</evidence>
<accession>A0A1A8TMA7</accession>
<feature type="transmembrane region" description="Helical" evidence="6">
    <location>
        <begin position="84"/>
        <end position="108"/>
    </location>
</feature>
<feature type="transmembrane region" description="Helical" evidence="6">
    <location>
        <begin position="232"/>
        <end position="248"/>
    </location>
</feature>
<dbReference type="GO" id="GO:0005886">
    <property type="term" value="C:plasma membrane"/>
    <property type="evidence" value="ECO:0007669"/>
    <property type="project" value="UniProtKB-SubCell"/>
</dbReference>
<name>A0A1A8TMA7_9GAMM</name>
<dbReference type="RefSeq" id="WP_067017824.1">
    <property type="nucleotide sequence ID" value="NZ_FLOB01000007.1"/>
</dbReference>
<evidence type="ECO:0000256" key="3">
    <source>
        <dbReference type="ARBA" id="ARBA00022692"/>
    </source>
</evidence>
<keyword evidence="2" id="KW-0813">Transport</keyword>
<dbReference type="PROSITE" id="PS50928">
    <property type="entry name" value="ABC_TM1"/>
    <property type="match status" value="1"/>
</dbReference>
<feature type="transmembrane region" description="Helical" evidence="6">
    <location>
        <begin position="32"/>
        <end position="51"/>
    </location>
</feature>
<evidence type="ECO:0000259" key="7">
    <source>
        <dbReference type="PROSITE" id="PS50928"/>
    </source>
</evidence>
<evidence type="ECO:0000256" key="4">
    <source>
        <dbReference type="ARBA" id="ARBA00022989"/>
    </source>
</evidence>
<dbReference type="OrthoDB" id="9808005at2"/>
<feature type="transmembrane region" description="Helical" evidence="6">
    <location>
        <begin position="254"/>
        <end position="273"/>
    </location>
</feature>
<dbReference type="Gene3D" id="1.10.3720.10">
    <property type="entry name" value="MetI-like"/>
    <property type="match status" value="1"/>
</dbReference>
<organism evidence="8 9">
    <name type="scientific">Marinomonas spartinae</name>
    <dbReference type="NCBI Taxonomy" id="1792290"/>
    <lineage>
        <taxon>Bacteria</taxon>
        <taxon>Pseudomonadati</taxon>
        <taxon>Pseudomonadota</taxon>
        <taxon>Gammaproteobacteria</taxon>
        <taxon>Oceanospirillales</taxon>
        <taxon>Oceanospirillaceae</taxon>
        <taxon>Marinomonas</taxon>
    </lineage>
</organism>
<dbReference type="InterPro" id="IPR035906">
    <property type="entry name" value="MetI-like_sf"/>
</dbReference>
<evidence type="ECO:0000256" key="2">
    <source>
        <dbReference type="ARBA" id="ARBA00022448"/>
    </source>
</evidence>
<keyword evidence="3 6" id="KW-0812">Transmembrane</keyword>
<keyword evidence="4 6" id="KW-1133">Transmembrane helix</keyword>
<comment type="subcellular location">
    <subcellularLocation>
        <location evidence="1">Cell membrane</location>
        <topology evidence="1">Multi-pass membrane protein</topology>
    </subcellularLocation>
</comment>
<keyword evidence="9" id="KW-1185">Reference proteome</keyword>
<evidence type="ECO:0000313" key="8">
    <source>
        <dbReference type="EMBL" id="SBS34218.1"/>
    </source>
</evidence>
<dbReference type="GO" id="GO:0015416">
    <property type="term" value="F:ABC-type phosphonate transporter activity"/>
    <property type="evidence" value="ECO:0007669"/>
    <property type="project" value="InterPro"/>
</dbReference>
<reference evidence="8 9" key="1">
    <citation type="submission" date="2016-06" db="EMBL/GenBank/DDBJ databases">
        <authorList>
            <person name="Kjaerup R.B."/>
            <person name="Dalgaard T.S."/>
            <person name="Juul-Madsen H.R."/>
        </authorList>
    </citation>
    <scope>NUCLEOTIDE SEQUENCE [LARGE SCALE GENOMIC DNA]</scope>
    <source>
        <strain evidence="8 9">CECT 8886</strain>
    </source>
</reference>
<proteinExistence type="predicted"/>
<evidence type="ECO:0000313" key="9">
    <source>
        <dbReference type="Proteomes" id="UP000092544"/>
    </source>
</evidence>
<gene>
    <name evidence="8" type="primary">phnE_2</name>
    <name evidence="8" type="ORF">MSP8886_03000</name>
</gene>
<feature type="transmembrane region" description="Helical" evidence="6">
    <location>
        <begin position="120"/>
        <end position="137"/>
    </location>
</feature>
<protein>
    <submittedName>
        <fullName evidence="8">Phosphate-import permease protein PhnE</fullName>
    </submittedName>
</protein>
<dbReference type="EMBL" id="FLOB01000007">
    <property type="protein sequence ID" value="SBS34218.1"/>
    <property type="molecule type" value="Genomic_DNA"/>
</dbReference>
<evidence type="ECO:0000256" key="5">
    <source>
        <dbReference type="ARBA" id="ARBA00023136"/>
    </source>
</evidence>
<dbReference type="PANTHER" id="PTHR30043">
    <property type="entry name" value="PHOSPHONATES TRANSPORT SYSTEM PERMEASE PROTEIN"/>
    <property type="match status" value="1"/>
</dbReference>
<feature type="domain" description="ABC transmembrane type-1" evidence="7">
    <location>
        <begin position="91"/>
        <end position="277"/>
    </location>
</feature>